<evidence type="ECO:0000313" key="1">
    <source>
        <dbReference type="EMBL" id="CAA40812.1"/>
    </source>
</evidence>
<dbReference type="EMBL" id="X57583">
    <property type="protein sequence ID" value="CAA40812.1"/>
    <property type="molecule type" value="Genomic_DNA"/>
</dbReference>
<name>Q47509_ECOLX</name>
<keyword evidence="1" id="KW-0614">Plasmid</keyword>
<organism evidence="1">
    <name type="scientific">Escherichia coli</name>
    <dbReference type="NCBI Taxonomy" id="562"/>
    <lineage>
        <taxon>Bacteria</taxon>
        <taxon>Pseudomonadati</taxon>
        <taxon>Pseudomonadota</taxon>
        <taxon>Gammaproteobacteria</taxon>
        <taxon>Enterobacterales</taxon>
        <taxon>Enterobacteriaceae</taxon>
        <taxon>Escherichia</taxon>
    </lineage>
</organism>
<sequence length="87" mass="9998">MAQKITPSKIVKHARELIIKGIESGENSFVIFDVDGALERLDHYRCQLKSFFPNSSIAYSYKSNNLAQWCRLSQVKVCMQRCALLMK</sequence>
<protein>
    <submittedName>
        <fullName evidence="1">E.coli Plasmid pMccC7 mccA,B,C,D,E,F genes</fullName>
    </submittedName>
</protein>
<reference evidence="1" key="1">
    <citation type="journal article" date="1995" name="J. Bacteriol.">
        <title>Structure and organization of plasmid genes required to produce the translation inhibitor microcin C7.</title>
        <authorList>
            <person name="Gonzalez-Pastor J.E."/>
            <person name="San Millan J.L."/>
            <person name="Castilla M.A."/>
            <person name="Moreno F."/>
        </authorList>
    </citation>
    <scope>NUCLEOTIDE SEQUENCE</scope>
    <source>
        <plasmid evidence="1">pMccC7</plasmid>
    </source>
</reference>
<proteinExistence type="predicted"/>
<dbReference type="AlphaFoldDB" id="Q47509"/>
<geneLocation type="plasmid" evidence="1">
    <name>pMccC7</name>
</geneLocation>
<reference evidence="1" key="2">
    <citation type="submission" date="1995-02" db="EMBL/GenBank/DDBJ databases">
        <authorList>
            <person name="Gonzalez Pastor J.E."/>
        </authorList>
    </citation>
    <scope>NUCLEOTIDE SEQUENCE</scope>
    <source>
        <plasmid evidence="1">pMccC7</plasmid>
    </source>
</reference>
<accession>Q47509</accession>